<gene>
    <name evidence="2" type="ORF">F0U44_07515</name>
</gene>
<dbReference type="Proteomes" id="UP000325003">
    <property type="component" value="Unassembled WGS sequence"/>
</dbReference>
<protein>
    <submittedName>
        <fullName evidence="2">Response regulator transcription factor</fullName>
    </submittedName>
</protein>
<dbReference type="InterPro" id="IPR016032">
    <property type="entry name" value="Sig_transdc_resp-reg_C-effctor"/>
</dbReference>
<reference evidence="2 3" key="1">
    <citation type="submission" date="2019-09" db="EMBL/GenBank/DDBJ databases">
        <title>Nocardioides panacisoli sp. nov., isolated from the soil of a ginseng field.</title>
        <authorList>
            <person name="Cho C."/>
        </authorList>
    </citation>
    <scope>NUCLEOTIDE SEQUENCE [LARGE SCALE GENOMIC DNA]</scope>
    <source>
        <strain evidence="2 3">BN130099</strain>
    </source>
</reference>
<dbReference type="Gene3D" id="1.10.10.10">
    <property type="entry name" value="Winged helix-like DNA-binding domain superfamily/Winged helix DNA-binding domain"/>
    <property type="match status" value="1"/>
</dbReference>
<dbReference type="GO" id="GO:0006355">
    <property type="term" value="P:regulation of DNA-templated transcription"/>
    <property type="evidence" value="ECO:0007669"/>
    <property type="project" value="InterPro"/>
</dbReference>
<dbReference type="SUPFAM" id="SSF46894">
    <property type="entry name" value="C-terminal effector domain of the bipartite response regulators"/>
    <property type="match status" value="1"/>
</dbReference>
<name>A0A5B1LLA2_9ACTN</name>
<dbReference type="PROSITE" id="PS00622">
    <property type="entry name" value="HTH_LUXR_1"/>
    <property type="match status" value="1"/>
</dbReference>
<evidence type="ECO:0000259" key="1">
    <source>
        <dbReference type="PROSITE" id="PS50043"/>
    </source>
</evidence>
<dbReference type="EMBL" id="VUJV01000002">
    <property type="protein sequence ID" value="KAA1420349.1"/>
    <property type="molecule type" value="Genomic_DNA"/>
</dbReference>
<organism evidence="2 3">
    <name type="scientific">Nocardioides humilatus</name>
    <dbReference type="NCBI Taxonomy" id="2607660"/>
    <lineage>
        <taxon>Bacteria</taxon>
        <taxon>Bacillati</taxon>
        <taxon>Actinomycetota</taxon>
        <taxon>Actinomycetes</taxon>
        <taxon>Propionibacteriales</taxon>
        <taxon>Nocardioidaceae</taxon>
        <taxon>Nocardioides</taxon>
    </lineage>
</organism>
<accession>A0A5B1LLA2</accession>
<dbReference type="AlphaFoldDB" id="A0A5B1LLA2"/>
<dbReference type="GO" id="GO:0003677">
    <property type="term" value="F:DNA binding"/>
    <property type="evidence" value="ECO:0007669"/>
    <property type="project" value="InterPro"/>
</dbReference>
<dbReference type="InterPro" id="IPR000792">
    <property type="entry name" value="Tscrpt_reg_LuxR_C"/>
</dbReference>
<sequence>MAEGRSNLAIATELYLAGKTVETVCSNIFRKLELHLSDDVNRRVLAVLTLLREDGAIS</sequence>
<keyword evidence="3" id="KW-1185">Reference proteome</keyword>
<dbReference type="Pfam" id="PF00196">
    <property type="entry name" value="GerE"/>
    <property type="match status" value="1"/>
</dbReference>
<comment type="caution">
    <text evidence="2">The sequence shown here is derived from an EMBL/GenBank/DDBJ whole genome shotgun (WGS) entry which is preliminary data.</text>
</comment>
<evidence type="ECO:0000313" key="2">
    <source>
        <dbReference type="EMBL" id="KAA1420349.1"/>
    </source>
</evidence>
<dbReference type="InterPro" id="IPR036388">
    <property type="entry name" value="WH-like_DNA-bd_sf"/>
</dbReference>
<feature type="domain" description="HTH luxR-type" evidence="1">
    <location>
        <begin position="1"/>
        <end position="54"/>
    </location>
</feature>
<reference evidence="2 3" key="2">
    <citation type="submission" date="2019-09" db="EMBL/GenBank/DDBJ databases">
        <authorList>
            <person name="Jin C."/>
        </authorList>
    </citation>
    <scope>NUCLEOTIDE SEQUENCE [LARGE SCALE GENOMIC DNA]</scope>
    <source>
        <strain evidence="2 3">BN130099</strain>
    </source>
</reference>
<dbReference type="PROSITE" id="PS50043">
    <property type="entry name" value="HTH_LUXR_2"/>
    <property type="match status" value="1"/>
</dbReference>
<evidence type="ECO:0000313" key="3">
    <source>
        <dbReference type="Proteomes" id="UP000325003"/>
    </source>
</evidence>
<proteinExistence type="predicted"/>